<dbReference type="SUPFAM" id="SSF56524">
    <property type="entry name" value="Oxidoreductase molybdopterin-binding domain"/>
    <property type="match status" value="1"/>
</dbReference>
<sequence length="167" mass="17809">MSSAAPLSRRRVLLGASAAACLCGGGARAGAEETLLTLSGLVDRGAGSDVRFDAAGLRALDWREIVTYTIWTEGPQRLAGPTLASVLEAAGARGAWLDAVALNDYRVRIPASDAGLGVIVAMERAGERMAIRDKGPLWIIYPQTEAEAQIGAHNERMIWQLREIVVR</sequence>
<dbReference type="STRING" id="89524.SAMN05444370_103111"/>
<dbReference type="PROSITE" id="PS51318">
    <property type="entry name" value="TAT"/>
    <property type="match status" value="1"/>
</dbReference>
<name>A0A1H3YI80_9RHOB</name>
<gene>
    <name evidence="1" type="ORF">SAMN05444370_103111</name>
</gene>
<accession>A0A1H3YI80</accession>
<dbReference type="InterPro" id="IPR036374">
    <property type="entry name" value="OxRdtase_Mopterin-bd_sf"/>
</dbReference>
<reference evidence="1 2" key="1">
    <citation type="submission" date="2016-10" db="EMBL/GenBank/DDBJ databases">
        <authorList>
            <person name="de Groot N.N."/>
        </authorList>
    </citation>
    <scope>NUCLEOTIDE SEQUENCE [LARGE SCALE GENOMIC DNA]</scope>
    <source>
        <strain evidence="1 2">DSM 15345</strain>
    </source>
</reference>
<protein>
    <recommendedName>
        <fullName evidence="3">Oxidoreductase molybdopterin-binding domain-containing protein</fullName>
    </recommendedName>
</protein>
<keyword evidence="2" id="KW-1185">Reference proteome</keyword>
<dbReference type="Proteomes" id="UP000198703">
    <property type="component" value="Unassembled WGS sequence"/>
</dbReference>
<evidence type="ECO:0000313" key="2">
    <source>
        <dbReference type="Proteomes" id="UP000198703"/>
    </source>
</evidence>
<proteinExistence type="predicted"/>
<evidence type="ECO:0008006" key="3">
    <source>
        <dbReference type="Google" id="ProtNLM"/>
    </source>
</evidence>
<dbReference type="AlphaFoldDB" id="A0A1H3YI80"/>
<organism evidence="1 2">
    <name type="scientific">Rubrimonas cliftonensis</name>
    <dbReference type="NCBI Taxonomy" id="89524"/>
    <lineage>
        <taxon>Bacteria</taxon>
        <taxon>Pseudomonadati</taxon>
        <taxon>Pseudomonadota</taxon>
        <taxon>Alphaproteobacteria</taxon>
        <taxon>Rhodobacterales</taxon>
        <taxon>Paracoccaceae</taxon>
        <taxon>Rubrimonas</taxon>
    </lineage>
</organism>
<evidence type="ECO:0000313" key="1">
    <source>
        <dbReference type="EMBL" id="SEA11237.1"/>
    </source>
</evidence>
<dbReference type="EMBL" id="FNQM01000003">
    <property type="protein sequence ID" value="SEA11237.1"/>
    <property type="molecule type" value="Genomic_DNA"/>
</dbReference>
<dbReference type="InterPro" id="IPR006311">
    <property type="entry name" value="TAT_signal"/>
</dbReference>